<accession>D8LCH7</accession>
<evidence type="ECO:0000313" key="3">
    <source>
        <dbReference type="Proteomes" id="UP000002630"/>
    </source>
</evidence>
<feature type="compositionally biased region" description="Low complexity" evidence="1">
    <location>
        <begin position="265"/>
        <end position="274"/>
    </location>
</feature>
<dbReference type="GO" id="GO:0005929">
    <property type="term" value="C:cilium"/>
    <property type="evidence" value="ECO:0007669"/>
    <property type="project" value="GOC"/>
</dbReference>
<keyword evidence="3" id="KW-1185">Reference proteome</keyword>
<dbReference type="PANTHER" id="PTHR31540:SF1">
    <property type="entry name" value="CENTROSOMAL PROTEIN OF 131 KDA"/>
    <property type="match status" value="1"/>
</dbReference>
<feature type="compositionally biased region" description="Basic and acidic residues" evidence="1">
    <location>
        <begin position="317"/>
        <end position="326"/>
    </location>
</feature>
<evidence type="ECO:0000313" key="2">
    <source>
        <dbReference type="EMBL" id="CBN78213.1"/>
    </source>
</evidence>
<dbReference type="EMBL" id="FN649752">
    <property type="protein sequence ID" value="CBN78213.1"/>
    <property type="molecule type" value="Genomic_DNA"/>
</dbReference>
<reference evidence="2 3" key="1">
    <citation type="journal article" date="2010" name="Nature">
        <title>The Ectocarpus genome and the independent evolution of multicellularity in brown algae.</title>
        <authorList>
            <person name="Cock J.M."/>
            <person name="Sterck L."/>
            <person name="Rouze P."/>
            <person name="Scornet D."/>
            <person name="Allen A.E."/>
            <person name="Amoutzias G."/>
            <person name="Anthouard V."/>
            <person name="Artiguenave F."/>
            <person name="Aury J.M."/>
            <person name="Badger J.H."/>
            <person name="Beszteri B."/>
            <person name="Billiau K."/>
            <person name="Bonnet E."/>
            <person name="Bothwell J.H."/>
            <person name="Bowler C."/>
            <person name="Boyen C."/>
            <person name="Brownlee C."/>
            <person name="Carrano C.J."/>
            <person name="Charrier B."/>
            <person name="Cho G.Y."/>
            <person name="Coelho S.M."/>
            <person name="Collen J."/>
            <person name="Corre E."/>
            <person name="Da Silva C."/>
            <person name="Delage L."/>
            <person name="Delaroque N."/>
            <person name="Dittami S.M."/>
            <person name="Doulbeau S."/>
            <person name="Elias M."/>
            <person name="Farnham G."/>
            <person name="Gachon C.M."/>
            <person name="Gschloessl B."/>
            <person name="Heesch S."/>
            <person name="Jabbari K."/>
            <person name="Jubin C."/>
            <person name="Kawai H."/>
            <person name="Kimura K."/>
            <person name="Kloareg B."/>
            <person name="Kupper F.C."/>
            <person name="Lang D."/>
            <person name="Le Bail A."/>
            <person name="Leblanc C."/>
            <person name="Lerouge P."/>
            <person name="Lohr M."/>
            <person name="Lopez P.J."/>
            <person name="Martens C."/>
            <person name="Maumus F."/>
            <person name="Michel G."/>
            <person name="Miranda-Saavedra D."/>
            <person name="Morales J."/>
            <person name="Moreau H."/>
            <person name="Motomura T."/>
            <person name="Nagasato C."/>
            <person name="Napoli C.A."/>
            <person name="Nelson D.R."/>
            <person name="Nyvall-Collen P."/>
            <person name="Peters A.F."/>
            <person name="Pommier C."/>
            <person name="Potin P."/>
            <person name="Poulain J."/>
            <person name="Quesneville H."/>
            <person name="Read B."/>
            <person name="Rensing S.A."/>
            <person name="Ritter A."/>
            <person name="Rousvoal S."/>
            <person name="Samanta M."/>
            <person name="Samson G."/>
            <person name="Schroeder D.C."/>
            <person name="Segurens B."/>
            <person name="Strittmatter M."/>
            <person name="Tonon T."/>
            <person name="Tregear J.W."/>
            <person name="Valentin K."/>
            <person name="von Dassow P."/>
            <person name="Yamagishi T."/>
            <person name="Van de Peer Y."/>
            <person name="Wincker P."/>
        </authorList>
    </citation>
    <scope>NUCLEOTIDE SEQUENCE [LARGE SCALE GENOMIC DNA]</scope>
    <source>
        <strain evidence="3">Ec32 / CCAP1310/4</strain>
    </source>
</reference>
<sequence>MKAFEDVQATARAMKVDLKERRSEVLDLKTNLQRVRASNERRRAKVSERWAARMAAAAEERAAAADRHRAFARQLKGDVDALEEKLGGLERQVGRFREGRDRDCVVARAESARELKKAREAWMAAEKGRLQRLSEKKAGAIKQAAVRALEPQLTELVKANRAEARARADELGEVLLGLQASLERESSEKVQMEARDYQLSLEGEVEEERRQAEHQVRLLGRSNEADIQEFREATRRDLEGERVRFEAGRKRAREAAGKELEGARSAEASRAALAADEHARELRGIEEAHRQEEAEARRRLAEETGRWQKQVQASARKGAEEHDEIAKREAREKVCRMLAAVRQERGGATYPTRCLVGGVLKCINIFRDRGCMLP</sequence>
<dbReference type="EMBL" id="FN647715">
    <property type="protein sequence ID" value="CBN78213.1"/>
    <property type="molecule type" value="Genomic_DNA"/>
</dbReference>
<gene>
    <name evidence="2" type="ORF">Esi_0103_0077</name>
</gene>
<feature type="compositionally biased region" description="Basic and acidic residues" evidence="1">
    <location>
        <begin position="246"/>
        <end position="264"/>
    </location>
</feature>
<evidence type="ECO:0000256" key="1">
    <source>
        <dbReference type="SAM" id="MobiDB-lite"/>
    </source>
</evidence>
<feature type="region of interest" description="Disordered" evidence="1">
    <location>
        <begin position="246"/>
        <end position="326"/>
    </location>
</feature>
<dbReference type="InParanoid" id="D8LCH7"/>
<dbReference type="AlphaFoldDB" id="D8LCH7"/>
<dbReference type="PANTHER" id="PTHR31540">
    <property type="entry name" value="CENTROSOMAL PROTEIN OF 131 KDA"/>
    <property type="match status" value="1"/>
</dbReference>
<name>D8LCH7_ECTSI</name>
<dbReference type="OrthoDB" id="10624887at2759"/>
<organism evidence="2 3">
    <name type="scientific">Ectocarpus siliculosus</name>
    <name type="common">Brown alga</name>
    <name type="synonym">Conferva siliculosa</name>
    <dbReference type="NCBI Taxonomy" id="2880"/>
    <lineage>
        <taxon>Eukaryota</taxon>
        <taxon>Sar</taxon>
        <taxon>Stramenopiles</taxon>
        <taxon>Ochrophyta</taxon>
        <taxon>PX clade</taxon>
        <taxon>Phaeophyceae</taxon>
        <taxon>Ectocarpales</taxon>
        <taxon>Ectocarpaceae</taxon>
        <taxon>Ectocarpus</taxon>
    </lineage>
</organism>
<dbReference type="GO" id="GO:0035735">
    <property type="term" value="P:intraciliary transport involved in cilium assembly"/>
    <property type="evidence" value="ECO:0007669"/>
    <property type="project" value="InterPro"/>
</dbReference>
<feature type="compositionally biased region" description="Basic and acidic residues" evidence="1">
    <location>
        <begin position="275"/>
        <end position="306"/>
    </location>
</feature>
<proteinExistence type="predicted"/>
<dbReference type="Proteomes" id="UP000002630">
    <property type="component" value="Linkage Group LG27"/>
</dbReference>
<dbReference type="InterPro" id="IPR030465">
    <property type="entry name" value="CEP131"/>
</dbReference>
<protein>
    <submittedName>
        <fullName evidence="2">Uncharacterized protein</fullName>
    </submittedName>
</protein>